<keyword evidence="5" id="KW-1185">Reference proteome</keyword>
<evidence type="ECO:0000313" key="5">
    <source>
        <dbReference type="Proteomes" id="UP000254051"/>
    </source>
</evidence>
<gene>
    <name evidence="4" type="ORF">SAMN05216529_12246</name>
</gene>
<organism evidence="4 5">
    <name type="scientific">Faecalicatena contorta</name>
    <dbReference type="NCBI Taxonomy" id="39482"/>
    <lineage>
        <taxon>Bacteria</taxon>
        <taxon>Bacillati</taxon>
        <taxon>Bacillota</taxon>
        <taxon>Clostridia</taxon>
        <taxon>Lachnospirales</taxon>
        <taxon>Lachnospiraceae</taxon>
        <taxon>Faecalicatena</taxon>
    </lineage>
</organism>
<dbReference type="Proteomes" id="UP000254051">
    <property type="component" value="Unassembled WGS sequence"/>
</dbReference>
<dbReference type="AlphaFoldDB" id="A0A315ZPG2"/>
<dbReference type="InterPro" id="IPR001647">
    <property type="entry name" value="HTH_TetR"/>
</dbReference>
<sequence length="218" mass="26180">MRPNDIDNDELKKANRREFINATKELMEEESFQYISIRKIAERAGFHNSTLYLYFKDLDQLLLLASMKYFREYSHSLNILSREKHAPIKSFISIWDFFLTSVLKNPMIFYNFFFGKSSDNLYDIMTMYYDIFPEEREQFSQDIEAMYFGRNITERSLYILRTILFENTSVTEENLHMLNELSVSYCKYKLELKCQNPNLDSEQIKKEILTAYSYLFGL</sequence>
<keyword evidence="1 2" id="KW-0238">DNA-binding</keyword>
<dbReference type="SUPFAM" id="SSF46689">
    <property type="entry name" value="Homeodomain-like"/>
    <property type="match status" value="1"/>
</dbReference>
<protein>
    <submittedName>
        <fullName evidence="4">DNA-binding transcriptional regulator, AcrR family</fullName>
    </submittedName>
</protein>
<name>A0A315ZPG2_9FIRM</name>
<dbReference type="PRINTS" id="PR00455">
    <property type="entry name" value="HTHTETR"/>
</dbReference>
<evidence type="ECO:0000256" key="2">
    <source>
        <dbReference type="PROSITE-ProRule" id="PRU00335"/>
    </source>
</evidence>
<proteinExistence type="predicted"/>
<feature type="domain" description="HTH tetR-type" evidence="3">
    <location>
        <begin position="13"/>
        <end position="73"/>
    </location>
</feature>
<dbReference type="OrthoDB" id="5366068at2"/>
<evidence type="ECO:0000259" key="3">
    <source>
        <dbReference type="PROSITE" id="PS50977"/>
    </source>
</evidence>
<dbReference type="GO" id="GO:0003677">
    <property type="term" value="F:DNA binding"/>
    <property type="evidence" value="ECO:0007669"/>
    <property type="project" value="UniProtKB-UniRule"/>
</dbReference>
<evidence type="ECO:0000256" key="1">
    <source>
        <dbReference type="ARBA" id="ARBA00023125"/>
    </source>
</evidence>
<dbReference type="InterPro" id="IPR009057">
    <property type="entry name" value="Homeodomain-like_sf"/>
</dbReference>
<dbReference type="EMBL" id="UHJJ01000022">
    <property type="protein sequence ID" value="SUQ16157.1"/>
    <property type="molecule type" value="Genomic_DNA"/>
</dbReference>
<accession>A0A315ZPG2</accession>
<dbReference type="PROSITE" id="PS50977">
    <property type="entry name" value="HTH_TETR_2"/>
    <property type="match status" value="1"/>
</dbReference>
<evidence type="ECO:0000313" key="4">
    <source>
        <dbReference type="EMBL" id="SUQ16157.1"/>
    </source>
</evidence>
<feature type="DNA-binding region" description="H-T-H motif" evidence="2">
    <location>
        <begin position="36"/>
        <end position="55"/>
    </location>
</feature>
<reference evidence="5" key="1">
    <citation type="submission" date="2017-07" db="EMBL/GenBank/DDBJ databases">
        <authorList>
            <person name="Varghese N."/>
            <person name="Submissions S."/>
        </authorList>
    </citation>
    <scope>NUCLEOTIDE SEQUENCE [LARGE SCALE GENOMIC DNA]</scope>
    <source>
        <strain evidence="5">NLAE-zl-C134</strain>
    </source>
</reference>
<dbReference type="RefSeq" id="WP_109714563.1">
    <property type="nucleotide sequence ID" value="NZ_QGDS01000022.1"/>
</dbReference>
<dbReference type="Pfam" id="PF00440">
    <property type="entry name" value="TetR_N"/>
    <property type="match status" value="1"/>
</dbReference>
<dbReference type="Gene3D" id="1.10.357.10">
    <property type="entry name" value="Tetracycline Repressor, domain 2"/>
    <property type="match status" value="1"/>
</dbReference>